<comment type="caution">
    <text evidence="2">The sequence shown here is derived from an EMBL/GenBank/DDBJ whole genome shotgun (WGS) entry which is preliminary data.</text>
</comment>
<keyword evidence="3" id="KW-1185">Reference proteome</keyword>
<reference evidence="2" key="1">
    <citation type="submission" date="2021-02" db="EMBL/GenBank/DDBJ databases">
        <authorList>
            <person name="Nowell W R."/>
        </authorList>
    </citation>
    <scope>NUCLEOTIDE SEQUENCE</scope>
</reference>
<dbReference type="AlphaFoldDB" id="A0A821ENE2"/>
<sequence>RAIEDLRHQYQKSSIIGMESTSSEEKQQTNTKDIHPIIHVGAPSSRNRGLSIGRLRIFDDSIDWDVITEGNHGTVYKMKHGQSETLMAVTIIDNIYYND</sequence>
<name>A0A821ENE2_9BILA</name>
<feature type="region of interest" description="Disordered" evidence="1">
    <location>
        <begin position="17"/>
        <end position="40"/>
    </location>
</feature>
<protein>
    <submittedName>
        <fullName evidence="2">Uncharacterized protein</fullName>
    </submittedName>
</protein>
<dbReference type="Proteomes" id="UP000663873">
    <property type="component" value="Unassembled WGS sequence"/>
</dbReference>
<accession>A0A821ENE2</accession>
<organism evidence="2 3">
    <name type="scientific">Rotaria socialis</name>
    <dbReference type="NCBI Taxonomy" id="392032"/>
    <lineage>
        <taxon>Eukaryota</taxon>
        <taxon>Metazoa</taxon>
        <taxon>Spiralia</taxon>
        <taxon>Gnathifera</taxon>
        <taxon>Rotifera</taxon>
        <taxon>Eurotatoria</taxon>
        <taxon>Bdelloidea</taxon>
        <taxon>Philodinida</taxon>
        <taxon>Philodinidae</taxon>
        <taxon>Rotaria</taxon>
    </lineage>
</organism>
<feature type="non-terminal residue" evidence="2">
    <location>
        <position position="1"/>
    </location>
</feature>
<evidence type="ECO:0000313" key="3">
    <source>
        <dbReference type="Proteomes" id="UP000663873"/>
    </source>
</evidence>
<dbReference type="EMBL" id="CAJOBP010028857">
    <property type="protein sequence ID" value="CAF4640144.1"/>
    <property type="molecule type" value="Genomic_DNA"/>
</dbReference>
<evidence type="ECO:0000256" key="1">
    <source>
        <dbReference type="SAM" id="MobiDB-lite"/>
    </source>
</evidence>
<feature type="compositionally biased region" description="Basic and acidic residues" evidence="1">
    <location>
        <begin position="23"/>
        <end position="36"/>
    </location>
</feature>
<proteinExistence type="predicted"/>
<evidence type="ECO:0000313" key="2">
    <source>
        <dbReference type="EMBL" id="CAF4640144.1"/>
    </source>
</evidence>
<gene>
    <name evidence="2" type="ORF">UJA718_LOCUS33080</name>
</gene>